<evidence type="ECO:0000313" key="3">
    <source>
        <dbReference type="EMBL" id="MFC6866959.1"/>
    </source>
</evidence>
<protein>
    <submittedName>
        <fullName evidence="3">Gephyrin-like molybdotransferase receptor GlpR</fullName>
    </submittedName>
</protein>
<comment type="caution">
    <text evidence="3">The sequence shown here is derived from an EMBL/GenBank/DDBJ whole genome shotgun (WGS) entry which is preliminary data.</text>
</comment>
<feature type="region of interest" description="Disordered" evidence="1">
    <location>
        <begin position="47"/>
        <end position="83"/>
    </location>
</feature>
<dbReference type="Proteomes" id="UP001596337">
    <property type="component" value="Unassembled WGS sequence"/>
</dbReference>
<evidence type="ECO:0000256" key="2">
    <source>
        <dbReference type="SAM" id="Phobius"/>
    </source>
</evidence>
<dbReference type="InterPro" id="IPR053779">
    <property type="entry name" value="GlpR"/>
</dbReference>
<dbReference type="NCBIfam" id="NF045516">
    <property type="entry name" value="GlpR"/>
    <property type="match status" value="1"/>
</dbReference>
<feature type="compositionally biased region" description="Basic and acidic residues" evidence="1">
    <location>
        <begin position="47"/>
        <end position="75"/>
    </location>
</feature>
<feature type="transmembrane region" description="Helical" evidence="2">
    <location>
        <begin position="185"/>
        <end position="202"/>
    </location>
</feature>
<evidence type="ECO:0000256" key="1">
    <source>
        <dbReference type="SAM" id="MobiDB-lite"/>
    </source>
</evidence>
<feature type="region of interest" description="Disordered" evidence="1">
    <location>
        <begin position="140"/>
        <end position="162"/>
    </location>
</feature>
<name>A0ABW2BWR4_9PSEU</name>
<keyword evidence="2" id="KW-0472">Membrane</keyword>
<proteinExistence type="predicted"/>
<feature type="transmembrane region" description="Helical" evidence="2">
    <location>
        <begin position="6"/>
        <end position="23"/>
    </location>
</feature>
<reference evidence="4" key="1">
    <citation type="journal article" date="2019" name="Int. J. Syst. Evol. Microbiol.">
        <title>The Global Catalogue of Microorganisms (GCM) 10K type strain sequencing project: providing services to taxonomists for standard genome sequencing and annotation.</title>
        <authorList>
            <consortium name="The Broad Institute Genomics Platform"/>
            <consortium name="The Broad Institute Genome Sequencing Center for Infectious Disease"/>
            <person name="Wu L."/>
            <person name="Ma J."/>
        </authorList>
    </citation>
    <scope>NUCLEOTIDE SEQUENCE [LARGE SCALE GENOMIC DNA]</scope>
    <source>
        <strain evidence="4">KCTC 32255</strain>
    </source>
</reference>
<dbReference type="EMBL" id="JBHSXX010000001">
    <property type="protein sequence ID" value="MFC6866959.1"/>
    <property type="molecule type" value="Genomic_DNA"/>
</dbReference>
<organism evidence="3 4">
    <name type="scientific">Haloechinothrix salitolerans</name>
    <dbReference type="NCBI Taxonomy" id="926830"/>
    <lineage>
        <taxon>Bacteria</taxon>
        <taxon>Bacillati</taxon>
        <taxon>Actinomycetota</taxon>
        <taxon>Actinomycetes</taxon>
        <taxon>Pseudonocardiales</taxon>
        <taxon>Pseudonocardiaceae</taxon>
        <taxon>Haloechinothrix</taxon>
    </lineage>
</organism>
<feature type="transmembrane region" description="Helical" evidence="2">
    <location>
        <begin position="208"/>
        <end position="225"/>
    </location>
</feature>
<feature type="compositionally biased region" description="Basic and acidic residues" evidence="1">
    <location>
        <begin position="140"/>
        <end position="150"/>
    </location>
</feature>
<dbReference type="RefSeq" id="WP_345390260.1">
    <property type="nucleotide sequence ID" value="NZ_BAABLA010000004.1"/>
</dbReference>
<gene>
    <name evidence="3" type="primary">glpR</name>
    <name evidence="3" type="ORF">ACFQGD_07340</name>
</gene>
<evidence type="ECO:0000313" key="4">
    <source>
        <dbReference type="Proteomes" id="UP001596337"/>
    </source>
</evidence>
<sequence>MPSSLIIVALAAAWLIVLVPMVARKRQEVGQTADDALASRIVRRGSARGDKREEHLMSGSAAHDDRADEVQRDDPVTSGDVEDVGVAHVNAVTERDGGEDVDAVQDVEYVEDVEDVGDERDRYEDYEAYEDRDHAYDVRDRDYDEERRVEPPPARRVGYRPGRGGFDPEAAEIAARAKYAFRQRVVVALLVTVVISAVVAGVVLPMVWWITGAAGAALATYLVYLRRQVRIETEIRQRRLARLNAARAGWREDDDHDYDPRYDERYERAEPNYAGYEQAEYEDYDAGYRARPSMSERTIPGVERKPRPHSRMRHRNTVVVDIDDEDPAFEQLEQPGSPVYRRAVGE</sequence>
<keyword evidence="4" id="KW-1185">Reference proteome</keyword>
<keyword evidence="2" id="KW-0812">Transmembrane</keyword>
<accession>A0ABW2BWR4</accession>
<keyword evidence="2" id="KW-1133">Transmembrane helix</keyword>